<accession>A0A9N9WC02</accession>
<evidence type="ECO:0000313" key="2">
    <source>
        <dbReference type="EMBL" id="CAG9786806.1"/>
    </source>
</evidence>
<dbReference type="EMBL" id="OU893347">
    <property type="protein sequence ID" value="CAG9786806.1"/>
    <property type="molecule type" value="Genomic_DNA"/>
</dbReference>
<dbReference type="PANTHER" id="PTHR13507:SF0">
    <property type="entry name" value="PRKR-INTERACTING PROTEIN 1"/>
    <property type="match status" value="1"/>
</dbReference>
<feature type="compositionally biased region" description="Basic and acidic residues" evidence="1">
    <location>
        <begin position="135"/>
        <end position="144"/>
    </location>
</feature>
<reference evidence="2" key="2">
    <citation type="submission" date="2022-10" db="EMBL/GenBank/DDBJ databases">
        <authorList>
            <consortium name="ENA_rothamsted_submissions"/>
            <consortium name="culmorum"/>
            <person name="King R."/>
        </authorList>
    </citation>
    <scope>NUCLEOTIDE SEQUENCE</scope>
</reference>
<reference evidence="2" key="1">
    <citation type="submission" date="2021-12" db="EMBL/GenBank/DDBJ databases">
        <authorList>
            <person name="King R."/>
        </authorList>
    </citation>
    <scope>NUCLEOTIDE SEQUENCE</scope>
</reference>
<dbReference type="OrthoDB" id="10067079at2759"/>
<dbReference type="Proteomes" id="UP001153714">
    <property type="component" value="Chromosome 16"/>
</dbReference>
<dbReference type="GO" id="GO:0003725">
    <property type="term" value="F:double-stranded RNA binding"/>
    <property type="evidence" value="ECO:0007669"/>
    <property type="project" value="InterPro"/>
</dbReference>
<feature type="region of interest" description="Disordered" evidence="1">
    <location>
        <begin position="87"/>
        <end position="173"/>
    </location>
</feature>
<proteinExistence type="predicted"/>
<dbReference type="PANTHER" id="PTHR13507">
    <property type="entry name" value="PRKR-INTERACTING PROTEIN 1"/>
    <property type="match status" value="1"/>
</dbReference>
<organism evidence="2 3">
    <name type="scientific">Diatraea saccharalis</name>
    <name type="common">sugarcane borer</name>
    <dbReference type="NCBI Taxonomy" id="40085"/>
    <lineage>
        <taxon>Eukaryota</taxon>
        <taxon>Metazoa</taxon>
        <taxon>Ecdysozoa</taxon>
        <taxon>Arthropoda</taxon>
        <taxon>Hexapoda</taxon>
        <taxon>Insecta</taxon>
        <taxon>Pterygota</taxon>
        <taxon>Neoptera</taxon>
        <taxon>Endopterygota</taxon>
        <taxon>Lepidoptera</taxon>
        <taxon>Glossata</taxon>
        <taxon>Ditrysia</taxon>
        <taxon>Pyraloidea</taxon>
        <taxon>Crambidae</taxon>
        <taxon>Crambinae</taxon>
        <taxon>Diatraea</taxon>
    </lineage>
</organism>
<evidence type="ECO:0000313" key="3">
    <source>
        <dbReference type="Proteomes" id="UP001153714"/>
    </source>
</evidence>
<evidence type="ECO:0008006" key="4">
    <source>
        <dbReference type="Google" id="ProtNLM"/>
    </source>
</evidence>
<dbReference type="GO" id="GO:0005730">
    <property type="term" value="C:nucleolus"/>
    <property type="evidence" value="ECO:0007669"/>
    <property type="project" value="TreeGrafter"/>
</dbReference>
<sequence length="173" mass="20126">MSDKESKSDEKIPIVIKNATDLQRLKLEKLMKNPHKPVVLPEPPRLKSLAPPPDFVRNVMGSSAGAGSGEFHVYRHLRRKEYARQKFIQEKSEKEKLDEEYHMKIEENRKLAEEKTAKKRAKRLKKKKNAKMKRKLSECDKKEQAGSSQSDDNSSNEDEEKVEENKNETKDNH</sequence>
<gene>
    <name evidence="2" type="ORF">DIATSA_LOCUS4739</name>
</gene>
<evidence type="ECO:0000256" key="1">
    <source>
        <dbReference type="SAM" id="MobiDB-lite"/>
    </source>
</evidence>
<dbReference type="Pfam" id="PF06658">
    <property type="entry name" value="DUF1168"/>
    <property type="match status" value="1"/>
</dbReference>
<dbReference type="AlphaFoldDB" id="A0A9N9WC02"/>
<dbReference type="InterPro" id="IPR009548">
    <property type="entry name" value="Prkrip1"/>
</dbReference>
<feature type="compositionally biased region" description="Basic residues" evidence="1">
    <location>
        <begin position="117"/>
        <end position="134"/>
    </location>
</feature>
<keyword evidence="3" id="KW-1185">Reference proteome</keyword>
<feature type="compositionally biased region" description="Basic and acidic residues" evidence="1">
    <location>
        <begin position="87"/>
        <end position="116"/>
    </location>
</feature>
<protein>
    <recommendedName>
        <fullName evidence="4">PRKR-interacting protein 1</fullName>
    </recommendedName>
</protein>
<name>A0A9N9WC02_9NEOP</name>
<dbReference type="GO" id="GO:0019901">
    <property type="term" value="F:protein kinase binding"/>
    <property type="evidence" value="ECO:0007669"/>
    <property type="project" value="TreeGrafter"/>
</dbReference>
<dbReference type="GO" id="GO:0004860">
    <property type="term" value="F:protein kinase inhibitor activity"/>
    <property type="evidence" value="ECO:0007669"/>
    <property type="project" value="TreeGrafter"/>
</dbReference>
<feature type="compositionally biased region" description="Basic and acidic residues" evidence="1">
    <location>
        <begin position="163"/>
        <end position="173"/>
    </location>
</feature>